<keyword evidence="1" id="KW-0547">Nucleotide-binding</keyword>
<evidence type="ECO:0000313" key="4">
    <source>
        <dbReference type="EMBL" id="PSB18205.1"/>
    </source>
</evidence>
<dbReference type="GO" id="GO:0006777">
    <property type="term" value="P:Mo-molybdopterin cofactor biosynthetic process"/>
    <property type="evidence" value="ECO:0007669"/>
    <property type="project" value="InterPro"/>
</dbReference>
<dbReference type="InterPro" id="IPR044672">
    <property type="entry name" value="MOCS2A"/>
</dbReference>
<sequence length="87" mass="9564">MMPDSITIVVKLFAVYQEACGTPELMLELPAGATVADVRDRLIAKHPELTQWRDLTRFGVNLQFVEPDTVLQPGDEVVFIPPVSGGI</sequence>
<evidence type="ECO:0000313" key="5">
    <source>
        <dbReference type="Proteomes" id="UP000238634"/>
    </source>
</evidence>
<dbReference type="SUPFAM" id="SSF54285">
    <property type="entry name" value="MoaD/ThiS"/>
    <property type="match status" value="1"/>
</dbReference>
<reference evidence="4 5" key="1">
    <citation type="submission" date="2018-02" db="EMBL/GenBank/DDBJ databases">
        <authorList>
            <person name="Cohen D.B."/>
            <person name="Kent A.D."/>
        </authorList>
    </citation>
    <scope>NUCLEOTIDE SEQUENCE [LARGE SCALE GENOMIC DNA]</scope>
    <source>
        <strain evidence="4 5">ULC007</strain>
    </source>
</reference>
<name>A0A2T1DCK1_9CYAN</name>
<dbReference type="EMBL" id="PVWG01000019">
    <property type="protein sequence ID" value="PSB18205.1"/>
    <property type="molecule type" value="Genomic_DNA"/>
</dbReference>
<dbReference type="STRING" id="1920490.GCA_001895925_01062"/>
<reference evidence="4 5" key="2">
    <citation type="submission" date="2018-03" db="EMBL/GenBank/DDBJ databases">
        <title>The ancient ancestry and fast evolution of plastids.</title>
        <authorList>
            <person name="Moore K.R."/>
            <person name="Magnabosco C."/>
            <person name="Momper L."/>
            <person name="Gold D.A."/>
            <person name="Bosak T."/>
            <person name="Fournier G.P."/>
        </authorList>
    </citation>
    <scope>NUCLEOTIDE SEQUENCE [LARGE SCALE GENOMIC DNA]</scope>
    <source>
        <strain evidence="4 5">ULC007</strain>
    </source>
</reference>
<dbReference type="AlphaFoldDB" id="A0A2T1DCK1"/>
<dbReference type="GO" id="GO:1990133">
    <property type="term" value="C:molybdopterin adenylyltransferase complex"/>
    <property type="evidence" value="ECO:0007669"/>
    <property type="project" value="TreeGrafter"/>
</dbReference>
<evidence type="ECO:0000256" key="1">
    <source>
        <dbReference type="ARBA" id="ARBA00022741"/>
    </source>
</evidence>
<organism evidence="4 5">
    <name type="scientific">Phormidesmis priestleyi ULC007</name>
    <dbReference type="NCBI Taxonomy" id="1920490"/>
    <lineage>
        <taxon>Bacteria</taxon>
        <taxon>Bacillati</taxon>
        <taxon>Cyanobacteriota</taxon>
        <taxon>Cyanophyceae</taxon>
        <taxon>Leptolyngbyales</taxon>
        <taxon>Leptolyngbyaceae</taxon>
        <taxon>Phormidesmis</taxon>
    </lineage>
</organism>
<gene>
    <name evidence="4" type="primary">moaD</name>
    <name evidence="4" type="ORF">C7B65_15990</name>
</gene>
<evidence type="ECO:0000256" key="3">
    <source>
        <dbReference type="ARBA" id="ARBA00024247"/>
    </source>
</evidence>
<dbReference type="NCBIfam" id="TIGR01682">
    <property type="entry name" value="moaD"/>
    <property type="match status" value="1"/>
</dbReference>
<comment type="similarity">
    <text evidence="2">Belongs to the MoaD family.</text>
</comment>
<comment type="caution">
    <text evidence="4">The sequence shown here is derived from an EMBL/GenBank/DDBJ whole genome shotgun (WGS) entry which is preliminary data.</text>
</comment>
<protein>
    <recommendedName>
        <fullName evidence="3">Molybdopterin synthase sulfur carrier subunit</fullName>
    </recommendedName>
</protein>
<dbReference type="GO" id="GO:0000166">
    <property type="term" value="F:nucleotide binding"/>
    <property type="evidence" value="ECO:0007669"/>
    <property type="project" value="UniProtKB-KW"/>
</dbReference>
<dbReference type="InterPro" id="IPR003749">
    <property type="entry name" value="ThiS/MoaD-like"/>
</dbReference>
<proteinExistence type="inferred from homology"/>
<dbReference type="PANTHER" id="PTHR33359">
    <property type="entry name" value="MOLYBDOPTERIN SYNTHASE SULFUR CARRIER SUBUNIT"/>
    <property type="match status" value="1"/>
</dbReference>
<keyword evidence="5" id="KW-1185">Reference proteome</keyword>
<dbReference type="Pfam" id="PF02597">
    <property type="entry name" value="ThiS"/>
    <property type="match status" value="1"/>
</dbReference>
<dbReference type="InterPro" id="IPR016155">
    <property type="entry name" value="Mopterin_synth/thiamin_S_b"/>
</dbReference>
<dbReference type="OrthoDB" id="200013at2"/>
<dbReference type="Proteomes" id="UP000238634">
    <property type="component" value="Unassembled WGS sequence"/>
</dbReference>
<accession>A0A2T1DCK1</accession>
<dbReference type="PANTHER" id="PTHR33359:SF1">
    <property type="entry name" value="MOLYBDOPTERIN SYNTHASE SULFUR CARRIER SUBUNIT"/>
    <property type="match status" value="1"/>
</dbReference>
<dbReference type="UniPathway" id="UPA00344"/>
<dbReference type="CDD" id="cd00754">
    <property type="entry name" value="Ubl_MoaD"/>
    <property type="match status" value="1"/>
</dbReference>
<dbReference type="Gene3D" id="3.10.20.30">
    <property type="match status" value="1"/>
</dbReference>
<dbReference type="InterPro" id="IPR012675">
    <property type="entry name" value="Beta-grasp_dom_sf"/>
</dbReference>
<evidence type="ECO:0000256" key="2">
    <source>
        <dbReference type="ARBA" id="ARBA00024200"/>
    </source>
</evidence>